<dbReference type="GO" id="GO:0004483">
    <property type="term" value="F:methyltransferase cap1 activity"/>
    <property type="evidence" value="ECO:0007669"/>
    <property type="project" value="UniProtKB-ARBA"/>
</dbReference>
<evidence type="ECO:0000259" key="1">
    <source>
        <dbReference type="Pfam" id="PF01728"/>
    </source>
</evidence>
<keyword evidence="2" id="KW-0489">Methyltransferase</keyword>
<dbReference type="EMBL" id="OP765584">
    <property type="protein sequence ID" value="UZT29226.1"/>
    <property type="molecule type" value="Genomic_DNA"/>
</dbReference>
<reference evidence="2" key="1">
    <citation type="submission" date="2022-10" db="EMBL/GenBank/DDBJ databases">
        <title>Genomics discovery of giant fungal viruses from subsurface oceanic crustal fluids.</title>
        <authorList>
            <person name="Bhattacharjee A.S."/>
            <person name="Schulz F."/>
            <person name="Woyke T."/>
            <person name="Orcutt B.N."/>
            <person name="Matinez Martinez J."/>
        </authorList>
    </citation>
    <scope>NUCLEOTIDE SEQUENCE</scope>
    <source>
        <strain evidence="2">VSAG1.JdFR</strain>
        <strain evidence="3">VSAG8.JdFR</strain>
    </source>
</reference>
<dbReference type="PANTHER" id="PTHR16121:SF0">
    <property type="entry name" value="CAP-SPECIFIC MRNA (NUCLEOSIDE-2'-O-)-METHYLTRANSFERASE 1"/>
    <property type="match status" value="1"/>
</dbReference>
<name>A0A9E8G3X2_9VIRU</name>
<evidence type="ECO:0000313" key="3">
    <source>
        <dbReference type="EMBL" id="UZT29226.1"/>
    </source>
</evidence>
<dbReference type="Pfam" id="PF01728">
    <property type="entry name" value="FtsJ"/>
    <property type="match status" value="1"/>
</dbReference>
<dbReference type="PANTHER" id="PTHR16121">
    <property type="entry name" value="CAP-SPECIFIC MRNA (NUCLEOSIDE-2'-O-)-METHYLTRANSFERASE 1-RELATED"/>
    <property type="match status" value="1"/>
</dbReference>
<protein>
    <submittedName>
        <fullName evidence="2">FtsJ-like methyltransferase</fullName>
    </submittedName>
</protein>
<proteinExistence type="predicted"/>
<dbReference type="GO" id="GO:0032259">
    <property type="term" value="P:methylation"/>
    <property type="evidence" value="ECO:0007669"/>
    <property type="project" value="UniProtKB-KW"/>
</dbReference>
<dbReference type="SUPFAM" id="SSF53335">
    <property type="entry name" value="S-adenosyl-L-methionine-dependent methyltransferases"/>
    <property type="match status" value="1"/>
</dbReference>
<dbReference type="GO" id="GO:0006370">
    <property type="term" value="P:7-methylguanosine mRNA capping"/>
    <property type="evidence" value="ECO:0007669"/>
    <property type="project" value="TreeGrafter"/>
</dbReference>
<keyword evidence="2" id="KW-0808">Transferase</keyword>
<dbReference type="InterPro" id="IPR002877">
    <property type="entry name" value="RNA_MeTrfase_FtsJ_dom"/>
</dbReference>
<dbReference type="InterPro" id="IPR029063">
    <property type="entry name" value="SAM-dependent_MTases_sf"/>
</dbReference>
<organism evidence="2">
    <name type="scientific">Nucleocytoviricota sp</name>
    <dbReference type="NCBI Taxonomy" id="2809609"/>
    <lineage>
        <taxon>Viruses</taxon>
        <taxon>Varidnaviria</taxon>
        <taxon>Bamfordvirae</taxon>
        <taxon>Nucleocytoviricota</taxon>
    </lineage>
</organism>
<feature type="domain" description="Ribosomal RNA methyltransferase FtsJ" evidence="1">
    <location>
        <begin position="83"/>
        <end position="280"/>
    </location>
</feature>
<evidence type="ECO:0000313" key="2">
    <source>
        <dbReference type="EMBL" id="UZT28879.1"/>
    </source>
</evidence>
<sequence length="412" mass="48623">MSYFLFPKIINCLTEKNFDIKFLNNINYYVSKTLYNYLINIKKEIDKYNSSWDNYKKFTNPFEYIHTYNIELKSSICKLKPISRAFYKLIEICNIFNLLNYESEIKTFHLAEGPGGFMEAVNYLRKDFNNDIYYGITLIDNDINVPSWKKSKSLLDNKKYKLEYGPSKDGNLFKKENLLYYFENMSNQIDLVTGDGGFDFSLDFNNQETNSFKLILVQVIYALVLQKKGGNFVLKIFDIFTLPTIQTIMILSSVYENVYLCKPNTSRVANSEKYIICKNYKYNKSIIKFFVNNFNSIFDSKQNIISLLNINIPYLFLNKVEEYNAIYGQQQIENINFTINLINISNNKKIKHKDTECEKEFENDDDDLLDKSTNNEIIKNENNNLEIIKKNNIQKCVQWCIKNNLPYLNINN</sequence>
<dbReference type="EMBL" id="OP765507">
    <property type="protein sequence ID" value="UZT28879.1"/>
    <property type="molecule type" value="Genomic_DNA"/>
</dbReference>
<accession>A0A9E8G3X2</accession>
<dbReference type="InterPro" id="IPR050851">
    <property type="entry name" value="mRNA_Cap_2O-Ribose_MeTrfase"/>
</dbReference>
<dbReference type="Gene3D" id="3.40.50.12760">
    <property type="match status" value="1"/>
</dbReference>